<name>E1ZYU1_CAMFO</name>
<dbReference type="PANTHER" id="PTHR23279:SF5">
    <property type="entry name" value="DEFECTIVE PROBOSCIS EXTENSION RESPONSE 8, ISOFORM A"/>
    <property type="match status" value="1"/>
</dbReference>
<dbReference type="SMART" id="SM00408">
    <property type="entry name" value="IGc2"/>
    <property type="match status" value="1"/>
</dbReference>
<dbReference type="InterPro" id="IPR013783">
    <property type="entry name" value="Ig-like_fold"/>
</dbReference>
<dbReference type="SUPFAM" id="SSF48726">
    <property type="entry name" value="Immunoglobulin"/>
    <property type="match status" value="1"/>
</dbReference>
<dbReference type="SMART" id="SM00409">
    <property type="entry name" value="IG"/>
    <property type="match status" value="1"/>
</dbReference>
<dbReference type="Pfam" id="PF00047">
    <property type="entry name" value="ig"/>
    <property type="match status" value="1"/>
</dbReference>
<accession>E1ZYU1</accession>
<reference evidence="2 3" key="1">
    <citation type="journal article" date="2010" name="Science">
        <title>Genomic comparison of the ants Camponotus floridanus and Harpegnathos saltator.</title>
        <authorList>
            <person name="Bonasio R."/>
            <person name="Zhang G."/>
            <person name="Ye C."/>
            <person name="Mutti N.S."/>
            <person name="Fang X."/>
            <person name="Qin N."/>
            <person name="Donahue G."/>
            <person name="Yang P."/>
            <person name="Li Q."/>
            <person name="Li C."/>
            <person name="Zhang P."/>
            <person name="Huang Z."/>
            <person name="Berger S.L."/>
            <person name="Reinberg D."/>
            <person name="Wang J."/>
            <person name="Liebig J."/>
        </authorList>
    </citation>
    <scope>NUCLEOTIDE SEQUENCE [LARGE SCALE GENOMIC DNA]</scope>
    <source>
        <strain evidence="3">C129</strain>
    </source>
</reference>
<evidence type="ECO:0000313" key="2">
    <source>
        <dbReference type="EMBL" id="EFN73631.1"/>
    </source>
</evidence>
<dbReference type="PANTHER" id="PTHR23279">
    <property type="entry name" value="DEFECTIVE PROBOSCIS EXTENSION RESPONSE DPR -RELATED"/>
    <property type="match status" value="1"/>
</dbReference>
<dbReference type="GO" id="GO:0050808">
    <property type="term" value="P:synapse organization"/>
    <property type="evidence" value="ECO:0007669"/>
    <property type="project" value="TreeGrafter"/>
</dbReference>
<feature type="domain" description="Ig-like" evidence="1">
    <location>
        <begin position="195"/>
        <end position="287"/>
    </location>
</feature>
<sequence length="322" mass="36921">MRNTWKFFTTQPLNSFVLYSIKKLNSRGLRENKCRQYEQQKQLVYETVISYPRRSRSFWYSRGGNEDLPVPPQTACSQVGQQTAEEVSKLVCQIIEIHQWESEKLGESRPTDCNDPVYRGRGDSAEVVFPATRFNGGSWEGWDKEETYRRYVSRSLILTERRDKNSRHANILKIRKFLGKIKNIVHTTLRFIVEPVTEIAGGPDLFINKDSTINLTCYVRYAPEPPSTIIWSHNHQAINFDSPRGGISLVTEKGTVTSSRLLIQKAIERDSGLYTCSPNNTHSNSVRVHIVNEEQPAAMHHGSGDRMAATLFPVVLLLWMIF</sequence>
<dbReference type="STRING" id="104421.E1ZYU1"/>
<dbReference type="InterPro" id="IPR003598">
    <property type="entry name" value="Ig_sub2"/>
</dbReference>
<dbReference type="Proteomes" id="UP000000311">
    <property type="component" value="Unassembled WGS sequence"/>
</dbReference>
<protein>
    <recommendedName>
        <fullName evidence="1">Ig-like domain-containing protein</fullName>
    </recommendedName>
</protein>
<keyword evidence="3" id="KW-1185">Reference proteome</keyword>
<evidence type="ECO:0000259" key="1">
    <source>
        <dbReference type="PROSITE" id="PS50835"/>
    </source>
</evidence>
<dbReference type="InterPro" id="IPR013151">
    <property type="entry name" value="Immunoglobulin_dom"/>
</dbReference>
<dbReference type="AlphaFoldDB" id="E1ZYU1"/>
<dbReference type="PROSITE" id="PS50835">
    <property type="entry name" value="IG_LIKE"/>
    <property type="match status" value="1"/>
</dbReference>
<dbReference type="GO" id="GO:0032589">
    <property type="term" value="C:neuron projection membrane"/>
    <property type="evidence" value="ECO:0007669"/>
    <property type="project" value="TreeGrafter"/>
</dbReference>
<evidence type="ECO:0000313" key="3">
    <source>
        <dbReference type="Proteomes" id="UP000000311"/>
    </source>
</evidence>
<dbReference type="OrthoDB" id="5969816at2759"/>
<dbReference type="InParanoid" id="E1ZYU1"/>
<gene>
    <name evidence="2" type="ORF">EAG_08428</name>
</gene>
<dbReference type="Gene3D" id="2.60.40.10">
    <property type="entry name" value="Immunoglobulins"/>
    <property type="match status" value="1"/>
</dbReference>
<dbReference type="FunFam" id="2.60.40.10:FF:000533">
    <property type="entry name" value="Uncharacterized protein, isoform A"/>
    <property type="match status" value="1"/>
</dbReference>
<dbReference type="InterPro" id="IPR003599">
    <property type="entry name" value="Ig_sub"/>
</dbReference>
<dbReference type="InterPro" id="IPR037448">
    <property type="entry name" value="Zig-8"/>
</dbReference>
<organism evidence="3">
    <name type="scientific">Camponotus floridanus</name>
    <name type="common">Florida carpenter ant</name>
    <dbReference type="NCBI Taxonomy" id="104421"/>
    <lineage>
        <taxon>Eukaryota</taxon>
        <taxon>Metazoa</taxon>
        <taxon>Ecdysozoa</taxon>
        <taxon>Arthropoda</taxon>
        <taxon>Hexapoda</taxon>
        <taxon>Insecta</taxon>
        <taxon>Pterygota</taxon>
        <taxon>Neoptera</taxon>
        <taxon>Endopterygota</taxon>
        <taxon>Hymenoptera</taxon>
        <taxon>Apocrita</taxon>
        <taxon>Aculeata</taxon>
        <taxon>Formicoidea</taxon>
        <taxon>Formicidae</taxon>
        <taxon>Formicinae</taxon>
        <taxon>Camponotus</taxon>
    </lineage>
</organism>
<proteinExistence type="predicted"/>
<dbReference type="InterPro" id="IPR007110">
    <property type="entry name" value="Ig-like_dom"/>
</dbReference>
<dbReference type="InterPro" id="IPR036179">
    <property type="entry name" value="Ig-like_dom_sf"/>
</dbReference>
<dbReference type="EMBL" id="GL435242">
    <property type="protein sequence ID" value="EFN73631.1"/>
    <property type="molecule type" value="Genomic_DNA"/>
</dbReference>